<name>A0A0E9VG24_ANGAN</name>
<reference evidence="1" key="2">
    <citation type="journal article" date="2015" name="Fish Shellfish Immunol.">
        <title>Early steps in the European eel (Anguilla anguilla)-Vibrio vulnificus interaction in the gills: Role of the RtxA13 toxin.</title>
        <authorList>
            <person name="Callol A."/>
            <person name="Pajuelo D."/>
            <person name="Ebbesson L."/>
            <person name="Teles M."/>
            <person name="MacKenzie S."/>
            <person name="Amaro C."/>
        </authorList>
    </citation>
    <scope>NUCLEOTIDE SEQUENCE</scope>
</reference>
<dbReference type="AlphaFoldDB" id="A0A0E9VG24"/>
<evidence type="ECO:0000313" key="1">
    <source>
        <dbReference type="EMBL" id="JAH77084.1"/>
    </source>
</evidence>
<accession>A0A0E9VG24</accession>
<reference evidence="1" key="1">
    <citation type="submission" date="2014-11" db="EMBL/GenBank/DDBJ databases">
        <authorList>
            <person name="Amaro Gonzalez C."/>
        </authorList>
    </citation>
    <scope>NUCLEOTIDE SEQUENCE</scope>
</reference>
<sequence>MFNTVVLYCICDFVNS</sequence>
<dbReference type="EMBL" id="GBXM01031493">
    <property type="protein sequence ID" value="JAH77084.1"/>
    <property type="molecule type" value="Transcribed_RNA"/>
</dbReference>
<proteinExistence type="predicted"/>
<protein>
    <submittedName>
        <fullName evidence="1">Uncharacterized protein</fullName>
    </submittedName>
</protein>
<organism evidence="1">
    <name type="scientific">Anguilla anguilla</name>
    <name type="common">European freshwater eel</name>
    <name type="synonym">Muraena anguilla</name>
    <dbReference type="NCBI Taxonomy" id="7936"/>
    <lineage>
        <taxon>Eukaryota</taxon>
        <taxon>Metazoa</taxon>
        <taxon>Chordata</taxon>
        <taxon>Craniata</taxon>
        <taxon>Vertebrata</taxon>
        <taxon>Euteleostomi</taxon>
        <taxon>Actinopterygii</taxon>
        <taxon>Neopterygii</taxon>
        <taxon>Teleostei</taxon>
        <taxon>Anguilliformes</taxon>
        <taxon>Anguillidae</taxon>
        <taxon>Anguilla</taxon>
    </lineage>
</organism>